<evidence type="ECO:0000313" key="6">
    <source>
        <dbReference type="Proteomes" id="UP000231358"/>
    </source>
</evidence>
<dbReference type="PANTHER" id="PTHR34997:SF2">
    <property type="entry name" value="LYSM DOMAIN-CONTAINING PROTEIN-RELATED"/>
    <property type="match status" value="1"/>
</dbReference>
<keyword evidence="2" id="KW-0732">Signal</keyword>
<organism evidence="5 6">
    <name type="scientific">Aspergillus arachidicola</name>
    <dbReference type="NCBI Taxonomy" id="656916"/>
    <lineage>
        <taxon>Eukaryota</taxon>
        <taxon>Fungi</taxon>
        <taxon>Dikarya</taxon>
        <taxon>Ascomycota</taxon>
        <taxon>Pezizomycotina</taxon>
        <taxon>Eurotiomycetes</taxon>
        <taxon>Eurotiomycetidae</taxon>
        <taxon>Eurotiales</taxon>
        <taxon>Aspergillaceae</taxon>
        <taxon>Aspergillus</taxon>
        <taxon>Aspergillus subgen. Circumdati</taxon>
    </lineage>
</organism>
<dbReference type="Gene3D" id="3.10.350.10">
    <property type="entry name" value="LysM domain"/>
    <property type="match status" value="7"/>
</dbReference>
<sequence length="781" mass="83117">QRFLSSPNGTDIDSPSIGIPDSLSGACGSPLNETVQCNVGLVAIAFNGYFPSAEELGVVCTPQCLPSLQALQDQQVAACTDSDVIVSEGITYPPTFSVDQLIFTYNYTCLKDKSGQFCAPQIDSWLNSPSGMTAEENCSSCFLDTLQTELNSFFGYDEEMADIFSSLTSSCSATQYAITSPPSYTIGDATSSTTSAAPVTPTNGCVEKYVVQAGDTCDSISIAKNISTHGLLYSNGLPAHCALFPVAGSSLCIPEPCDIYTVKRNDTCYSIAQAHNFSFSVTQLIAWNPNINRACSNLDQLVSSQVCISWPRGAVSAPAGTPATTPAPVPTDIANGTNTRCAIYYRVSPGDDCSRITVKMGISLPDFYFLNPGVNSTRCNNLIAGESYCVRAVGDISTYSDYGGVTGRNCIRSGSIAASCLASTTLPTDTYWSWPTPTITTTTNIASTTPLPIAPGTWADCDGYEVYVTPEVNSTRNSIMNTCHYIAWYAGVSLEQILTWNPSLSYNISNPTACSFEKGYRYCVIPPGTLTNHTTTPTSASTVTTITTGTEVTTPTPTQSGMTRSCNAFYYVQPDDGCWQIAETYSIDQADFYKWNPAIGDDCKGLQPDYYVCVGVDSDVSSVTATPTSTGSAVVTPTPVQPGIVPSCDEFYFVQPGDECETLAKSHRIALGDFYTWNPAVKSDCGGLQANVYVCVGVSSSNITPSPSKSTGSAVSTPTPTQAGMTGSCGSFYYVKTDDGCWDIAHNYSIELQDFYSWNPAVGDNCQGLQANVYVCVGLLA</sequence>
<evidence type="ECO:0000256" key="3">
    <source>
        <dbReference type="ARBA" id="ARBA00023026"/>
    </source>
</evidence>
<feature type="non-terminal residue" evidence="5">
    <location>
        <position position="1"/>
    </location>
</feature>
<evidence type="ECO:0000256" key="1">
    <source>
        <dbReference type="ARBA" id="ARBA00022669"/>
    </source>
</evidence>
<gene>
    <name evidence="5" type="ORF">AARAC_011884</name>
</gene>
<dbReference type="EMBL" id="NEXV01000131">
    <property type="protein sequence ID" value="PIG87824.1"/>
    <property type="molecule type" value="Genomic_DNA"/>
</dbReference>
<accession>A0A2G7G4R0</accession>
<dbReference type="InterPro" id="IPR018392">
    <property type="entry name" value="LysM"/>
</dbReference>
<dbReference type="Pfam" id="PF01476">
    <property type="entry name" value="LysM"/>
    <property type="match status" value="5"/>
</dbReference>
<dbReference type="CDD" id="cd00118">
    <property type="entry name" value="LysM"/>
    <property type="match status" value="6"/>
</dbReference>
<dbReference type="InterPro" id="IPR052210">
    <property type="entry name" value="LysM1-like"/>
</dbReference>
<feature type="domain" description="LysM" evidence="4">
    <location>
        <begin position="343"/>
        <end position="390"/>
    </location>
</feature>
<evidence type="ECO:0000259" key="4">
    <source>
        <dbReference type="PROSITE" id="PS51782"/>
    </source>
</evidence>
<dbReference type="PROSITE" id="PS51782">
    <property type="entry name" value="LYSM"/>
    <property type="match status" value="6"/>
</dbReference>
<dbReference type="SMART" id="SM00257">
    <property type="entry name" value="LysM"/>
    <property type="match status" value="6"/>
</dbReference>
<name>A0A2G7G4R0_9EURO</name>
<feature type="domain" description="LysM" evidence="4">
    <location>
        <begin position="731"/>
        <end position="777"/>
    </location>
</feature>
<evidence type="ECO:0000256" key="2">
    <source>
        <dbReference type="ARBA" id="ARBA00022729"/>
    </source>
</evidence>
<dbReference type="STRING" id="656916.A0A2G7G4R0"/>
<feature type="domain" description="LysM" evidence="4">
    <location>
        <begin position="258"/>
        <end position="306"/>
    </location>
</feature>
<dbReference type="SUPFAM" id="SSF54106">
    <property type="entry name" value="LysM domain"/>
    <property type="match status" value="5"/>
</dbReference>
<reference evidence="5 6" key="1">
    <citation type="submission" date="2017-05" db="EMBL/GenBank/DDBJ databases">
        <title>Genome sequence for an aflatoxigenic pathogen of Argentinian peanut, Aspergillus arachidicola.</title>
        <authorList>
            <person name="Moore G."/>
            <person name="Beltz S.B."/>
            <person name="Mack B.M."/>
        </authorList>
    </citation>
    <scope>NUCLEOTIDE SEQUENCE [LARGE SCALE GENOMIC DNA]</scope>
    <source>
        <strain evidence="5 6">CBS 117610</strain>
    </source>
</reference>
<comment type="caution">
    <text evidence="5">The sequence shown here is derived from an EMBL/GenBank/DDBJ whole genome shotgun (WGS) entry which is preliminary data.</text>
</comment>
<dbReference type="AlphaFoldDB" id="A0A2G7G4R0"/>
<dbReference type="PANTHER" id="PTHR34997">
    <property type="entry name" value="AM15"/>
    <property type="match status" value="1"/>
</dbReference>
<proteinExistence type="predicted"/>
<keyword evidence="1" id="KW-0147">Chitin-binding</keyword>
<dbReference type="Proteomes" id="UP000231358">
    <property type="component" value="Unassembled WGS sequence"/>
</dbReference>
<feature type="domain" description="LysM" evidence="4">
    <location>
        <begin position="650"/>
        <end position="696"/>
    </location>
</feature>
<evidence type="ECO:0000313" key="5">
    <source>
        <dbReference type="EMBL" id="PIG87824.1"/>
    </source>
</evidence>
<keyword evidence="6" id="KW-1185">Reference proteome</keyword>
<protein>
    <recommendedName>
        <fullName evidence="4">LysM domain-containing protein</fullName>
    </recommendedName>
</protein>
<keyword evidence="3" id="KW-0843">Virulence</keyword>
<dbReference type="GO" id="GO:0008061">
    <property type="term" value="F:chitin binding"/>
    <property type="evidence" value="ECO:0007669"/>
    <property type="project" value="UniProtKB-KW"/>
</dbReference>
<feature type="domain" description="LysM" evidence="4">
    <location>
        <begin position="568"/>
        <end position="614"/>
    </location>
</feature>
<dbReference type="InterPro" id="IPR036779">
    <property type="entry name" value="LysM_dom_sf"/>
</dbReference>
<feature type="domain" description="LysM" evidence="4">
    <location>
        <begin position="207"/>
        <end position="253"/>
    </location>
</feature>